<dbReference type="Proteomes" id="UP001139054">
    <property type="component" value="Unassembled WGS sequence"/>
</dbReference>
<organism evidence="2 3">
    <name type="scientific">Bradyrhizobium zhengyangense</name>
    <dbReference type="NCBI Taxonomy" id="2911009"/>
    <lineage>
        <taxon>Bacteria</taxon>
        <taxon>Pseudomonadati</taxon>
        <taxon>Pseudomonadota</taxon>
        <taxon>Alphaproteobacteria</taxon>
        <taxon>Hyphomicrobiales</taxon>
        <taxon>Nitrobacteraceae</taxon>
        <taxon>Bradyrhizobium</taxon>
    </lineage>
</organism>
<name>A0A9X1R8Y5_9BRAD</name>
<feature type="chain" id="PRO_5040770893" evidence="1">
    <location>
        <begin position="24"/>
        <end position="122"/>
    </location>
</feature>
<protein>
    <submittedName>
        <fullName evidence="2">Uncharacterized protein</fullName>
    </submittedName>
</protein>
<keyword evidence="1" id="KW-0732">Signal</keyword>
<dbReference type="AlphaFoldDB" id="A0A9X1R8Y5"/>
<evidence type="ECO:0000313" key="3">
    <source>
        <dbReference type="Proteomes" id="UP001139054"/>
    </source>
</evidence>
<evidence type="ECO:0000256" key="1">
    <source>
        <dbReference type="SAM" id="SignalP"/>
    </source>
</evidence>
<evidence type="ECO:0000313" key="2">
    <source>
        <dbReference type="EMBL" id="MCG2627177.1"/>
    </source>
</evidence>
<dbReference type="EMBL" id="JAKLTY010000006">
    <property type="protein sequence ID" value="MCG2627177.1"/>
    <property type="molecule type" value="Genomic_DNA"/>
</dbReference>
<proteinExistence type="predicted"/>
<gene>
    <name evidence="2" type="ORF">L6654_11105</name>
</gene>
<feature type="signal peptide" evidence="1">
    <location>
        <begin position="1"/>
        <end position="23"/>
    </location>
</feature>
<comment type="caution">
    <text evidence="2">The sequence shown here is derived from an EMBL/GenBank/DDBJ whole genome shotgun (WGS) entry which is preliminary data.</text>
</comment>
<sequence>MDKKIAGLLGAVAALGGLGTAQAAPAPTDVLQANSYADLLEPIANAGALLQAIDEAAPPKASENVQVAQFYHHHHHHHHHHSFYRRRYYDYDAPVVVVPRYRRYYHHHHHHHHHHSFYRRDY</sequence>
<dbReference type="RefSeq" id="WP_237890206.1">
    <property type="nucleotide sequence ID" value="NZ_JAKLTY010000006.1"/>
</dbReference>
<reference evidence="2" key="1">
    <citation type="submission" date="2022-01" db="EMBL/GenBank/DDBJ databases">
        <title>Genome sequnece data of strain Bradyrhizobium sp. nov.</title>
        <authorList>
            <person name="Zhang J."/>
        </authorList>
    </citation>
    <scope>NUCLEOTIDE SEQUENCE</scope>
    <source>
        <strain evidence="2">WYCCWR 13023</strain>
    </source>
</reference>
<accession>A0A9X1R8Y5</accession>